<evidence type="ECO:0000256" key="6">
    <source>
        <dbReference type="ARBA" id="ARBA00022989"/>
    </source>
</evidence>
<evidence type="ECO:0000256" key="1">
    <source>
        <dbReference type="ARBA" id="ARBA00004651"/>
    </source>
</evidence>
<feature type="transmembrane region" description="Helical" evidence="8">
    <location>
        <begin position="154"/>
        <end position="177"/>
    </location>
</feature>
<proteinExistence type="inferred from homology"/>
<feature type="transmembrane region" description="Helical" evidence="8">
    <location>
        <begin position="299"/>
        <end position="320"/>
    </location>
</feature>
<dbReference type="InterPro" id="IPR003804">
    <property type="entry name" value="Lactate_perm"/>
</dbReference>
<feature type="transmembrane region" description="Helical" evidence="8">
    <location>
        <begin position="517"/>
        <end position="537"/>
    </location>
</feature>
<feature type="transmembrane region" description="Helical" evidence="8">
    <location>
        <begin position="189"/>
        <end position="215"/>
    </location>
</feature>
<feature type="transmembrane region" description="Helical" evidence="8">
    <location>
        <begin position="100"/>
        <end position="119"/>
    </location>
</feature>
<keyword evidence="4" id="KW-1003">Cell membrane</keyword>
<comment type="similarity">
    <text evidence="2 8">Belongs to the lactate permease family.</text>
</comment>
<dbReference type="PANTHER" id="PTHR30003">
    <property type="entry name" value="L-LACTATE PERMEASE"/>
    <property type="match status" value="1"/>
</dbReference>
<comment type="caution">
    <text evidence="9">The sequence shown here is derived from an EMBL/GenBank/DDBJ whole genome shotgun (WGS) entry which is preliminary data.</text>
</comment>
<dbReference type="EMBL" id="JBHLXD010000014">
    <property type="protein sequence ID" value="MFC0208766.1"/>
    <property type="molecule type" value="Genomic_DNA"/>
</dbReference>
<feature type="transmembrane region" description="Helical" evidence="8">
    <location>
        <begin position="125"/>
        <end position="147"/>
    </location>
</feature>
<evidence type="ECO:0000256" key="8">
    <source>
        <dbReference type="RuleBase" id="RU365092"/>
    </source>
</evidence>
<keyword evidence="8" id="KW-0997">Cell inner membrane</keyword>
<keyword evidence="6 8" id="KW-1133">Transmembrane helix</keyword>
<keyword evidence="7 8" id="KW-0472">Membrane</keyword>
<sequence>MVTLAALTPLIAVLLLLVVLRWPASVAMPLSLAATAGVSIAIWQVPVRHVAAAGIEGAVVATSILWIVFGAILLLKTLTRSGALARIRAGFASVSPDPRVQIILVGWLFVSFLEGAAGFGTPAAVAAPLLVTLGFPPLASVVLPLVADSSAVSFGAIGTPVLVGLTEGLQVGASVALGQGLAGTYRDGFVAEVAVTAIAMDVFIGSFVPLVLVAIYTRFFGEARTWRSGLHMWRLALVAGFSFTLTALTVAHLLGPEFPSLVGGLAGFLITVAALRSSYIAPRPMNRTSVGELREAQPVAGVGLGLAWMPYILLAGILVVTRIPVLPLRAWLQSVQFTWESILGTEIDATLVPLYLPGTAFVLVVLITIPLHRLTAANMGGALGEAFLATARAALPLIAAVAMVRIFVHSSVNASGRESMPLELAMLAADSAGPAWPLLAPFVGAFGAFLSGSATFSNLMFALFQFAVADRTETPAEIVLAAQMLGSNAGNMISVLNVVAAAAVVEMVGREGSIIRFTIWPMLAYCVAAGLIAWSAASLL</sequence>
<evidence type="ECO:0000313" key="9">
    <source>
        <dbReference type="EMBL" id="MFC0208766.1"/>
    </source>
</evidence>
<dbReference type="NCBIfam" id="TIGR00795">
    <property type="entry name" value="lctP"/>
    <property type="match status" value="1"/>
</dbReference>
<evidence type="ECO:0000256" key="5">
    <source>
        <dbReference type="ARBA" id="ARBA00022692"/>
    </source>
</evidence>
<evidence type="ECO:0000256" key="2">
    <source>
        <dbReference type="ARBA" id="ARBA00010100"/>
    </source>
</evidence>
<comment type="function">
    <text evidence="8">Uptake of L-lactate across the membrane. Can also transport D-lactate and glycolate.</text>
</comment>
<feature type="transmembrane region" description="Helical" evidence="8">
    <location>
        <begin position="446"/>
        <end position="468"/>
    </location>
</feature>
<gene>
    <name evidence="9" type="ORF">ACFFJ2_10180</name>
</gene>
<feature type="transmembrane region" description="Helical" evidence="8">
    <location>
        <begin position="480"/>
        <end position="505"/>
    </location>
</feature>
<organism evidence="9 10">
    <name type="scientific">Chelativorans intermedius</name>
    <dbReference type="NCBI Taxonomy" id="515947"/>
    <lineage>
        <taxon>Bacteria</taxon>
        <taxon>Pseudomonadati</taxon>
        <taxon>Pseudomonadota</taxon>
        <taxon>Alphaproteobacteria</taxon>
        <taxon>Hyphomicrobiales</taxon>
        <taxon>Phyllobacteriaceae</taxon>
        <taxon>Chelativorans</taxon>
    </lineage>
</organism>
<accession>A0ABV6D7X9</accession>
<protein>
    <recommendedName>
        <fullName evidence="8">L-lactate permease</fullName>
    </recommendedName>
</protein>
<keyword evidence="3 8" id="KW-0813">Transport</keyword>
<feature type="transmembrane region" description="Helical" evidence="8">
    <location>
        <begin position="57"/>
        <end position="79"/>
    </location>
</feature>
<feature type="transmembrane region" description="Helical" evidence="8">
    <location>
        <begin position="261"/>
        <end position="279"/>
    </location>
</feature>
<dbReference type="RefSeq" id="WP_261522125.1">
    <property type="nucleotide sequence ID" value="NZ_JAODNW010000022.1"/>
</dbReference>
<dbReference type="PANTHER" id="PTHR30003:SF0">
    <property type="entry name" value="GLYCOLATE PERMEASE GLCA-RELATED"/>
    <property type="match status" value="1"/>
</dbReference>
<feature type="transmembrane region" description="Helical" evidence="8">
    <location>
        <begin position="235"/>
        <end position="255"/>
    </location>
</feature>
<feature type="transmembrane region" description="Helical" evidence="8">
    <location>
        <begin position="386"/>
        <end position="408"/>
    </location>
</feature>
<name>A0ABV6D7X9_9HYPH</name>
<dbReference type="Proteomes" id="UP001589755">
    <property type="component" value="Unassembled WGS sequence"/>
</dbReference>
<evidence type="ECO:0000256" key="7">
    <source>
        <dbReference type="ARBA" id="ARBA00023136"/>
    </source>
</evidence>
<feature type="transmembrane region" description="Helical" evidence="8">
    <location>
        <begin position="354"/>
        <end position="374"/>
    </location>
</feature>
<keyword evidence="5 8" id="KW-0812">Transmembrane</keyword>
<comment type="subcellular location">
    <subcellularLocation>
        <location evidence="8">Cell inner membrane</location>
        <topology evidence="8">Multi-pass membrane protein</topology>
    </subcellularLocation>
    <subcellularLocation>
        <location evidence="1">Cell membrane</location>
        <topology evidence="1">Multi-pass membrane protein</topology>
    </subcellularLocation>
</comment>
<evidence type="ECO:0000256" key="3">
    <source>
        <dbReference type="ARBA" id="ARBA00022448"/>
    </source>
</evidence>
<evidence type="ECO:0000313" key="10">
    <source>
        <dbReference type="Proteomes" id="UP001589755"/>
    </source>
</evidence>
<dbReference type="Pfam" id="PF02652">
    <property type="entry name" value="Lactate_perm"/>
    <property type="match status" value="1"/>
</dbReference>
<evidence type="ECO:0000256" key="4">
    <source>
        <dbReference type="ARBA" id="ARBA00022475"/>
    </source>
</evidence>
<reference evidence="9 10" key="1">
    <citation type="submission" date="2024-09" db="EMBL/GenBank/DDBJ databases">
        <authorList>
            <person name="Sun Q."/>
            <person name="Mori K."/>
        </authorList>
    </citation>
    <scope>NUCLEOTIDE SEQUENCE [LARGE SCALE GENOMIC DNA]</scope>
    <source>
        <strain evidence="9 10">CCM 8543</strain>
    </source>
</reference>
<keyword evidence="10" id="KW-1185">Reference proteome</keyword>